<feature type="compositionally biased region" description="Low complexity" evidence="2">
    <location>
        <begin position="571"/>
        <end position="584"/>
    </location>
</feature>
<gene>
    <name evidence="3" type="ORF">CGC20_31840</name>
</gene>
<dbReference type="VEuPathDB" id="TriTrypDB:LdBPK_200480.1"/>
<feature type="compositionally biased region" description="Acidic residues" evidence="2">
    <location>
        <begin position="1865"/>
        <end position="1876"/>
    </location>
</feature>
<organism evidence="3 4">
    <name type="scientific">Leishmania donovani</name>
    <dbReference type="NCBI Taxonomy" id="5661"/>
    <lineage>
        <taxon>Eukaryota</taxon>
        <taxon>Discoba</taxon>
        <taxon>Euglenozoa</taxon>
        <taxon>Kinetoplastea</taxon>
        <taxon>Metakinetoplastina</taxon>
        <taxon>Trypanosomatida</taxon>
        <taxon>Trypanosomatidae</taxon>
        <taxon>Leishmaniinae</taxon>
        <taxon>Leishmania</taxon>
    </lineage>
</organism>
<sequence>MSEFQRILSPAQLTKHYEVLQFLSRHPNQPYTLAQLDSLLPRGVAVQRFPAEWFALVEDGACWHRSIELHRTHSTATTASSPASSTPTAEERARYVLLCARAVVNTLDELCARIESPSTLLDPEGCVALHTDQIVVSAALIRRAVHMGLVYYFPDTYDKSEFKQFGMRDASSSASGGTAAGPGPDGGTGSGGGGSRANIGQVTASLRESFLERDEAYGGGNNVGGDRTYIALPPGVCVQHRLLTRRGVPEQEAHSLPTRFYVGERVLLLFDNLVAVKKLGLPNKLRVEWSLAGVRLKNTGDTGQATGEGGTSRLEALAAAQPQPLRIRRENVAVRNTSATTTSAAMDAPAPIFASTKVKVEIEAVQACTLKLILTVNGLENVLNLEVQESAVSLPGVLVLRDRHLDSFALPEKSILEDPIVNPSPSWRYPYESVLHAASSSSSGECSDDTAAQWATAAAEPWTELVPLPWTQNPSPAVLALREATYPTQDVTVRAATRAVFSAQSLADEARLRQTKERMPSGNVDGTPHMARARLCLFLLFPRVASASPPQRNQPFMPRITSAAIKSPLHAGSAARGAAASARAQSTSPHSTENGAAADTLDMFPYDAENCGSSMLAPLPYRQTTTATRDFARPRCLCRPIAMSMESVSSWEEDAETSSVSGSEGGCYASARRQPAHASMMGHPMCRERSPQRVTAQPTGSSDVDEGNIAPVSALHRLNAHAAATLSQQSTGVSDRSRCRVRPQQPPSQLAGELVSSDSVIDLLSEDWPTMTHSAYNKHDIPRELQRLIDHTDRGIEQLYQLAGRSTAASTVATSVAAAGSSLLQSQPPSRRPLSPASTPHRTLNFSNGTAPSSPASLAKPPRHSRRPDLHPPPSHVPDSFPPPPWQQRHSHQDHGDLPLAGGTSYTLSSASFSGLRGSSAASSPSPTVTTADTAAYRAHMAAQQSTQRPNKSSTAHRRRSQQQPLSGASMPTASTSLFMSPGSTYSGSRDESSLHTRSGLQKASGTASSGMLGDVRATSTKSTRSIVILFFFIHDIHRGGLPATPPCAAADLANIAPTALPYSVASATAFADARVAEQLRAELEAKEEAMLRLRMDHAREMAELRQSLTHERANAAKQTADELATSFSIKQQLLQSSLQTERERLMEAEEQLRLARREAAQRKMELEDSAHALQALQSKYATLAHSQGEHAAQAAQWRERAEKVTAEVAQLESQVKVWKAKEVDWQAREAQLQLLAHAAEERREKEETSARTALAQVEAAFTQTSQSYQDLLAEATKRMSYLEKSHRKYKLLKEAHTALKTEYEQLVDSSMHRARQSEAELVSLRAEAQELRQQLRQRDSATQEETASHQEMLSDYKRRLELQEANAAEQVKTLQHHIDTASHTIELLRSQMDSLKQDLIDEQSQHQQMQMKAAQAELQWKETQHEQQRTAAAYKVRTEDTIAQLKRQLRDKDTKMQALAASAAEPVQRLRQQLDDERGRRARLEEQFRAYKKKAKEAKEQAASEMRREQLRAALLTPMSSAASSRVRFAHSATATPSPPSSSAPCFSGWNGMGGGRKAGSECAVWSDGPAHPAVRVSARGARDDQRESRFAYPAILRTATAPASSVLATASVGHAEEADAGGGRRVAANHSLAIPRTDATRFSSEEGGRLPRPAPSAAPPPHPSTKTVQASGEEQGEEDAQDRWASSPSAVVAASVAADASAISPSATVESLSGISRTSPCTSTLMPGEDDAVGVAETEGPASTRTAEPTLSLQPRTANSPARTDAAAAKVPAADEDAIATHVYADSGAQAHEHRMSTFHTSASEVLRRIAGSREEFLAQCAAIVKSTAAASRRGAQARRRLSDGDARTAVSGDNASASEASQSDDETDDQERL</sequence>
<accession>A0A504X918</accession>
<feature type="coiled-coil region" evidence="1">
    <location>
        <begin position="1315"/>
        <end position="1513"/>
    </location>
</feature>
<feature type="compositionally biased region" description="Polar residues" evidence="2">
    <location>
        <begin position="585"/>
        <end position="594"/>
    </location>
</feature>
<feature type="region of interest" description="Disordered" evidence="2">
    <location>
        <begin position="1830"/>
        <end position="1876"/>
    </location>
</feature>
<feature type="region of interest" description="Disordered" evidence="2">
    <location>
        <begin position="171"/>
        <end position="198"/>
    </location>
</feature>
<dbReference type="EMBL" id="RHLD01000038">
    <property type="protein sequence ID" value="TPP45531.1"/>
    <property type="molecule type" value="Genomic_DNA"/>
</dbReference>
<dbReference type="GO" id="GO:0000793">
    <property type="term" value="C:condensed chromosome"/>
    <property type="evidence" value="ECO:0007669"/>
    <property type="project" value="TreeGrafter"/>
</dbReference>
<feature type="coiled-coil region" evidence="1">
    <location>
        <begin position="1132"/>
        <end position="1222"/>
    </location>
</feature>
<feature type="region of interest" description="Disordered" evidence="2">
    <location>
        <begin position="1618"/>
        <end position="1690"/>
    </location>
</feature>
<reference evidence="4" key="1">
    <citation type="submission" date="2019-02" db="EMBL/GenBank/DDBJ databases">
        <title>FDA dAtabase for Regulatory Grade micrObial Sequences (FDA-ARGOS): Supporting development and validation of Infectious Disease Dx tests.</title>
        <authorList>
            <person name="Duncan R."/>
            <person name="Fisher C."/>
            <person name="Tallon L."/>
            <person name="Sadzewicz L."/>
            <person name="Sengamalay N."/>
            <person name="Ott S."/>
            <person name="Godinez A."/>
            <person name="Nagaraj S."/>
            <person name="Vavikolanu K."/>
            <person name="Vyas G."/>
            <person name="Nadendla S."/>
            <person name="Aluvathingal J."/>
            <person name="Sichtig H."/>
        </authorList>
    </citation>
    <scope>NUCLEOTIDE SEQUENCE [LARGE SCALE GENOMIC DNA]</scope>
    <source>
        <strain evidence="4">FDAARGOS_360</strain>
    </source>
</reference>
<feature type="region of interest" description="Disordered" evidence="2">
    <location>
        <begin position="1706"/>
        <end position="1769"/>
    </location>
</feature>
<feature type="compositionally biased region" description="Low complexity" evidence="2">
    <location>
        <begin position="851"/>
        <end position="860"/>
    </location>
</feature>
<feature type="compositionally biased region" description="Low complexity" evidence="2">
    <location>
        <begin position="821"/>
        <end position="836"/>
    </location>
</feature>
<feature type="compositionally biased region" description="Gly residues" evidence="2">
    <location>
        <begin position="178"/>
        <end position="195"/>
    </location>
</feature>
<dbReference type="VEuPathDB" id="TriTrypDB:LdCL_200009500"/>
<dbReference type="PANTHER" id="PTHR43941:SF1">
    <property type="entry name" value="STRUCTURAL MAINTENANCE OF CHROMOSOMES PROTEIN 2"/>
    <property type="match status" value="1"/>
</dbReference>
<evidence type="ECO:0000313" key="3">
    <source>
        <dbReference type="EMBL" id="TPP45531.1"/>
    </source>
</evidence>
<evidence type="ECO:0000256" key="2">
    <source>
        <dbReference type="SAM" id="MobiDB-lite"/>
    </source>
</evidence>
<feature type="compositionally biased region" description="Polar residues" evidence="2">
    <location>
        <begin position="1743"/>
        <end position="1763"/>
    </location>
</feature>
<dbReference type="PANTHER" id="PTHR43941">
    <property type="entry name" value="STRUCTURAL MAINTENANCE OF CHROMOSOMES PROTEIN 2"/>
    <property type="match status" value="1"/>
</dbReference>
<feature type="compositionally biased region" description="Polar residues" evidence="2">
    <location>
        <begin position="962"/>
        <end position="988"/>
    </location>
</feature>
<feature type="region of interest" description="Disordered" evidence="2">
    <location>
        <begin position="940"/>
        <end position="1017"/>
    </location>
</feature>
<dbReference type="Proteomes" id="UP000318821">
    <property type="component" value="Unassembled WGS sequence"/>
</dbReference>
<dbReference type="VEuPathDB" id="TriTrypDB:LDHU3_20.0570"/>
<evidence type="ECO:0000256" key="1">
    <source>
        <dbReference type="SAM" id="Coils"/>
    </source>
</evidence>
<feature type="compositionally biased region" description="Pro residues" evidence="2">
    <location>
        <begin position="1654"/>
        <end position="1665"/>
    </location>
</feature>
<feature type="compositionally biased region" description="Polar residues" evidence="2">
    <location>
        <begin position="943"/>
        <end position="954"/>
    </location>
</feature>
<feature type="region of interest" description="Disordered" evidence="2">
    <location>
        <begin position="681"/>
        <end position="706"/>
    </location>
</feature>
<dbReference type="GO" id="GO:0007076">
    <property type="term" value="P:mitotic chromosome condensation"/>
    <property type="evidence" value="ECO:0007669"/>
    <property type="project" value="TreeGrafter"/>
</dbReference>
<feature type="compositionally biased region" description="Polar residues" evidence="2">
    <location>
        <begin position="692"/>
        <end position="702"/>
    </location>
</feature>
<proteinExistence type="predicted"/>
<comment type="caution">
    <text evidence="3">The sequence shown here is derived from an EMBL/GenBank/DDBJ whole genome shotgun (WGS) entry which is preliminary data.</text>
</comment>
<dbReference type="VEuPathDB" id="TriTrypDB:LDHU3_20.0550"/>
<name>A0A504X918_LEIDO</name>
<feature type="compositionally biased region" description="Polar residues" evidence="2">
    <location>
        <begin position="996"/>
        <end position="1010"/>
    </location>
</feature>
<feature type="compositionally biased region" description="Polar residues" evidence="2">
    <location>
        <begin position="1710"/>
        <end position="1727"/>
    </location>
</feature>
<dbReference type="GO" id="GO:0000785">
    <property type="term" value="C:chromatin"/>
    <property type="evidence" value="ECO:0007669"/>
    <property type="project" value="TreeGrafter"/>
</dbReference>
<feature type="region of interest" description="Disordered" evidence="2">
    <location>
        <begin position="821"/>
        <end position="903"/>
    </location>
</feature>
<protein>
    <submittedName>
        <fullName evidence="3">Uncharacterized protein</fullName>
    </submittedName>
</protein>
<dbReference type="GO" id="GO:0000796">
    <property type="term" value="C:condensin complex"/>
    <property type="evidence" value="ECO:0007669"/>
    <property type="project" value="TreeGrafter"/>
</dbReference>
<dbReference type="VEuPathDB" id="TriTrypDB:LdBPK_200470.1"/>
<dbReference type="GO" id="GO:0003682">
    <property type="term" value="F:chromatin binding"/>
    <property type="evidence" value="ECO:0007669"/>
    <property type="project" value="TreeGrafter"/>
</dbReference>
<keyword evidence="1" id="KW-0175">Coiled coil</keyword>
<feature type="region of interest" description="Disordered" evidence="2">
    <location>
        <begin position="571"/>
        <end position="597"/>
    </location>
</feature>
<feature type="compositionally biased region" description="Pro residues" evidence="2">
    <location>
        <begin position="871"/>
        <end position="886"/>
    </location>
</feature>
<evidence type="ECO:0000313" key="4">
    <source>
        <dbReference type="Proteomes" id="UP000318821"/>
    </source>
</evidence>
<feature type="compositionally biased region" description="Polar residues" evidence="2">
    <location>
        <begin position="837"/>
        <end position="850"/>
    </location>
</feature>
<feature type="region of interest" description="Disordered" evidence="2">
    <location>
        <begin position="726"/>
        <end position="754"/>
    </location>
</feature>
<dbReference type="VEuPathDB" id="TriTrypDB:LdCL_200009400"/>